<keyword evidence="2" id="KW-1185">Reference proteome</keyword>
<name>A0ACB9QYU6_9MYRT</name>
<dbReference type="EMBL" id="CM042884">
    <property type="protein sequence ID" value="KAI4370594.1"/>
    <property type="molecule type" value="Genomic_DNA"/>
</dbReference>
<reference evidence="2" key="1">
    <citation type="journal article" date="2023" name="Front. Plant Sci.">
        <title>Chromosomal-level genome assembly of Melastoma candidum provides insights into trichome evolution.</title>
        <authorList>
            <person name="Zhong Y."/>
            <person name="Wu W."/>
            <person name="Sun C."/>
            <person name="Zou P."/>
            <person name="Liu Y."/>
            <person name="Dai S."/>
            <person name="Zhou R."/>
        </authorList>
    </citation>
    <scope>NUCLEOTIDE SEQUENCE [LARGE SCALE GENOMIC DNA]</scope>
</reference>
<gene>
    <name evidence="1" type="ORF">MLD38_018932</name>
</gene>
<evidence type="ECO:0000313" key="1">
    <source>
        <dbReference type="EMBL" id="KAI4370594.1"/>
    </source>
</evidence>
<accession>A0ACB9QYU6</accession>
<sequence length="295" mass="32058">MLAKKHLFGDISKSVSKQQLNARFYLPGSLSQMVVHAAPGYEPLPKPCSFLIDTPEDDSGMTDDIDSLTGSVSGESTAEYNSQNSLSGSSSNAGESGSGNEVDEAANPLIEISEVSNVTQSEDMPELVLLEEETEKGQDSGDKPLSPTQSFSSSHSNVPTLISMEEIACLEPRETINRTIQVRFHHHLLPLRLTLYSDGRRIPVKLRPDIGFFIKPLPIDLEAFTNLESGLCGMFEYTRRCTFNDHLKCDNPAKDTFLGLGESLAVKMLSNASLSLVSLDMPVDATLDDATGLCL</sequence>
<proteinExistence type="predicted"/>
<organism evidence="1 2">
    <name type="scientific">Melastoma candidum</name>
    <dbReference type="NCBI Taxonomy" id="119954"/>
    <lineage>
        <taxon>Eukaryota</taxon>
        <taxon>Viridiplantae</taxon>
        <taxon>Streptophyta</taxon>
        <taxon>Embryophyta</taxon>
        <taxon>Tracheophyta</taxon>
        <taxon>Spermatophyta</taxon>
        <taxon>Magnoliopsida</taxon>
        <taxon>eudicotyledons</taxon>
        <taxon>Gunneridae</taxon>
        <taxon>Pentapetalae</taxon>
        <taxon>rosids</taxon>
        <taxon>malvids</taxon>
        <taxon>Myrtales</taxon>
        <taxon>Melastomataceae</taxon>
        <taxon>Melastomatoideae</taxon>
        <taxon>Melastomateae</taxon>
        <taxon>Melastoma</taxon>
    </lineage>
</organism>
<protein>
    <submittedName>
        <fullName evidence="1">Uncharacterized protein</fullName>
    </submittedName>
</protein>
<evidence type="ECO:0000313" key="2">
    <source>
        <dbReference type="Proteomes" id="UP001057402"/>
    </source>
</evidence>
<dbReference type="Proteomes" id="UP001057402">
    <property type="component" value="Chromosome 5"/>
</dbReference>
<comment type="caution">
    <text evidence="1">The sequence shown here is derived from an EMBL/GenBank/DDBJ whole genome shotgun (WGS) entry which is preliminary data.</text>
</comment>